<protein>
    <recommendedName>
        <fullName evidence="1">Reverse transcriptase domain-containing protein</fullName>
    </recommendedName>
</protein>
<dbReference type="PANTHER" id="PTHR24559:SF444">
    <property type="entry name" value="REVERSE TRANSCRIPTASE DOMAIN-CONTAINING PROTEIN"/>
    <property type="match status" value="1"/>
</dbReference>
<dbReference type="Pfam" id="PF00078">
    <property type="entry name" value="RVT_1"/>
    <property type="match status" value="1"/>
</dbReference>
<dbReference type="PANTHER" id="PTHR24559">
    <property type="entry name" value="TRANSPOSON TY3-I GAG-POL POLYPROTEIN"/>
    <property type="match status" value="1"/>
</dbReference>
<dbReference type="InterPro" id="IPR000477">
    <property type="entry name" value="RT_dom"/>
</dbReference>
<dbReference type="Gene3D" id="3.30.70.270">
    <property type="match status" value="1"/>
</dbReference>
<evidence type="ECO:0000259" key="1">
    <source>
        <dbReference type="PROSITE" id="PS50878"/>
    </source>
</evidence>
<feature type="domain" description="Reverse transcriptase" evidence="1">
    <location>
        <begin position="154"/>
        <end position="242"/>
    </location>
</feature>
<dbReference type="SUPFAM" id="SSF56672">
    <property type="entry name" value="DNA/RNA polymerases"/>
    <property type="match status" value="1"/>
</dbReference>
<proteinExistence type="predicted"/>
<dbReference type="PROSITE" id="PS50878">
    <property type="entry name" value="RT_POL"/>
    <property type="match status" value="1"/>
</dbReference>
<dbReference type="CDD" id="cd01647">
    <property type="entry name" value="RT_LTR"/>
    <property type="match status" value="1"/>
</dbReference>
<dbReference type="InterPro" id="IPR043502">
    <property type="entry name" value="DNA/RNA_pol_sf"/>
</dbReference>
<dbReference type="Gene3D" id="3.10.10.10">
    <property type="entry name" value="HIV Type 1 Reverse Transcriptase, subunit A, domain 1"/>
    <property type="match status" value="1"/>
</dbReference>
<dbReference type="GO" id="GO:0071897">
    <property type="term" value="P:DNA biosynthetic process"/>
    <property type="evidence" value="ECO:0007669"/>
    <property type="project" value="UniProtKB-ARBA"/>
</dbReference>
<name>A0A0A9X5B5_LYGHE</name>
<feature type="non-terminal residue" evidence="2">
    <location>
        <position position="242"/>
    </location>
</feature>
<dbReference type="EMBL" id="GBHO01029611">
    <property type="protein sequence ID" value="JAG13993.1"/>
    <property type="molecule type" value="Transcribed_RNA"/>
</dbReference>
<organism evidence="2">
    <name type="scientific">Lygus hesperus</name>
    <name type="common">Western plant bug</name>
    <dbReference type="NCBI Taxonomy" id="30085"/>
    <lineage>
        <taxon>Eukaryota</taxon>
        <taxon>Metazoa</taxon>
        <taxon>Ecdysozoa</taxon>
        <taxon>Arthropoda</taxon>
        <taxon>Hexapoda</taxon>
        <taxon>Insecta</taxon>
        <taxon>Pterygota</taxon>
        <taxon>Neoptera</taxon>
        <taxon>Paraneoptera</taxon>
        <taxon>Hemiptera</taxon>
        <taxon>Heteroptera</taxon>
        <taxon>Panheteroptera</taxon>
        <taxon>Cimicomorpha</taxon>
        <taxon>Miridae</taxon>
        <taxon>Mirini</taxon>
        <taxon>Lygus</taxon>
    </lineage>
</organism>
<sequence length="242" mass="27773">PLTILGQFSDLVKIQNCDLTLNFLVVPDYAILHHCLVGRNLFQSNSVGVSIEGDKIILSPISPSEFCQELLNIDAEVLEPNKLSLDLGESLTMDVSNRVYELVNNYLESPRPIEPETKYEISIALKTKNPFYFQPRRLSVKENEVVRETIKKLLAEKVIRPSKSEYCSPILVVPKKHAEFRMVIDYRSLNKQLLINDRFPIALVQDHLDSLRDKRVFTTLDLKNGYYHVSIDENSSKYTSFV</sequence>
<evidence type="ECO:0000313" key="2">
    <source>
        <dbReference type="EMBL" id="JAG13993.1"/>
    </source>
</evidence>
<reference evidence="2" key="2">
    <citation type="submission" date="2014-07" db="EMBL/GenBank/DDBJ databases">
        <authorList>
            <person name="Hull J."/>
        </authorList>
    </citation>
    <scope>NUCLEOTIDE SEQUENCE</scope>
</reference>
<dbReference type="AlphaFoldDB" id="A0A0A9X5B5"/>
<accession>A0A0A9X5B5</accession>
<feature type="non-terminal residue" evidence="2">
    <location>
        <position position="1"/>
    </location>
</feature>
<dbReference type="InterPro" id="IPR043128">
    <property type="entry name" value="Rev_trsase/Diguanyl_cyclase"/>
</dbReference>
<gene>
    <name evidence="2" type="ORF">CM83_839</name>
</gene>
<reference evidence="2" key="1">
    <citation type="journal article" date="2014" name="PLoS ONE">
        <title>Transcriptome-Based Identification of ABC Transporters in the Western Tarnished Plant Bug Lygus hesperus.</title>
        <authorList>
            <person name="Hull J.J."/>
            <person name="Chaney K."/>
            <person name="Geib S.M."/>
            <person name="Fabrick J.A."/>
            <person name="Brent C.S."/>
            <person name="Walsh D."/>
            <person name="Lavine L.C."/>
        </authorList>
    </citation>
    <scope>NUCLEOTIDE SEQUENCE</scope>
</reference>
<dbReference type="InterPro" id="IPR053134">
    <property type="entry name" value="RNA-dir_DNA_polymerase"/>
</dbReference>